<evidence type="ECO:0000256" key="1">
    <source>
        <dbReference type="ARBA" id="ARBA00004651"/>
    </source>
</evidence>
<dbReference type="InterPro" id="IPR050809">
    <property type="entry name" value="UgpAE/MalFG_permease"/>
</dbReference>
<keyword evidence="6 7" id="KW-0472">Membrane</keyword>
<keyword evidence="5 7" id="KW-1133">Transmembrane helix</keyword>
<proteinExistence type="inferred from homology"/>
<protein>
    <submittedName>
        <fullName evidence="9">Sugar ABC transporter permease</fullName>
    </submittedName>
</protein>
<feature type="transmembrane region" description="Helical" evidence="7">
    <location>
        <begin position="105"/>
        <end position="127"/>
    </location>
</feature>
<keyword evidence="3" id="KW-1003">Cell membrane</keyword>
<organism evidence="9 10">
    <name type="scientific">Actinocorallia longicatena</name>
    <dbReference type="NCBI Taxonomy" id="111803"/>
    <lineage>
        <taxon>Bacteria</taxon>
        <taxon>Bacillati</taxon>
        <taxon>Actinomycetota</taxon>
        <taxon>Actinomycetes</taxon>
        <taxon>Streptosporangiales</taxon>
        <taxon>Thermomonosporaceae</taxon>
        <taxon>Actinocorallia</taxon>
    </lineage>
</organism>
<dbReference type="Pfam" id="PF00528">
    <property type="entry name" value="BPD_transp_1"/>
    <property type="match status" value="1"/>
</dbReference>
<evidence type="ECO:0000256" key="3">
    <source>
        <dbReference type="ARBA" id="ARBA00022475"/>
    </source>
</evidence>
<sequence>MPYAFLTPAIVLFVVFCIVPIGYSVYMSLRKAQVKGLGLRPGDRTEVFAGTRNYANALKDPELIHSVLRVLGYGLIVVPMMLGLALLFALLLDGTRARLVRSARIAIFLPYAIPTVIASLMWGFLYLPSVSPIVDLLGGADLFAPSTVLYSIANVAVWGGTGFNMMVIYTSLRAIPSDLYEAARIDGASELRIAFRIKIPLIVPSLVMTAVFAIISTLQVVSEPMALKPLSNSIISTWSPLMKVYTDAFERGDLYSAAATSVLLAVATLVLSFGFLRLVGDRAFASEGGS</sequence>
<dbReference type="Proteomes" id="UP001501237">
    <property type="component" value="Unassembled WGS sequence"/>
</dbReference>
<keyword evidence="4 7" id="KW-0812">Transmembrane</keyword>
<dbReference type="PROSITE" id="PS50928">
    <property type="entry name" value="ABC_TM1"/>
    <property type="match status" value="1"/>
</dbReference>
<reference evidence="10" key="1">
    <citation type="journal article" date="2019" name="Int. J. Syst. Evol. Microbiol.">
        <title>The Global Catalogue of Microorganisms (GCM) 10K type strain sequencing project: providing services to taxonomists for standard genome sequencing and annotation.</title>
        <authorList>
            <consortium name="The Broad Institute Genomics Platform"/>
            <consortium name="The Broad Institute Genome Sequencing Center for Infectious Disease"/>
            <person name="Wu L."/>
            <person name="Ma J."/>
        </authorList>
    </citation>
    <scope>NUCLEOTIDE SEQUENCE [LARGE SCALE GENOMIC DNA]</scope>
    <source>
        <strain evidence="10">JCM 9377</strain>
    </source>
</reference>
<evidence type="ECO:0000259" key="8">
    <source>
        <dbReference type="PROSITE" id="PS50928"/>
    </source>
</evidence>
<comment type="similarity">
    <text evidence="7">Belongs to the binding-protein-dependent transport system permease family.</text>
</comment>
<feature type="transmembrane region" description="Helical" evidence="7">
    <location>
        <begin position="147"/>
        <end position="169"/>
    </location>
</feature>
<feature type="transmembrane region" description="Helical" evidence="7">
    <location>
        <begin position="5"/>
        <end position="26"/>
    </location>
</feature>
<dbReference type="PANTHER" id="PTHR43227">
    <property type="entry name" value="BLL4140 PROTEIN"/>
    <property type="match status" value="1"/>
</dbReference>
<evidence type="ECO:0000256" key="4">
    <source>
        <dbReference type="ARBA" id="ARBA00022692"/>
    </source>
</evidence>
<evidence type="ECO:0000256" key="2">
    <source>
        <dbReference type="ARBA" id="ARBA00022448"/>
    </source>
</evidence>
<dbReference type="PANTHER" id="PTHR43227:SF8">
    <property type="entry name" value="DIACETYLCHITOBIOSE UPTAKE SYSTEM PERMEASE PROTEIN DASB"/>
    <property type="match status" value="1"/>
</dbReference>
<keyword evidence="2 7" id="KW-0813">Transport</keyword>
<evidence type="ECO:0000256" key="5">
    <source>
        <dbReference type="ARBA" id="ARBA00022989"/>
    </source>
</evidence>
<feature type="domain" description="ABC transmembrane type-1" evidence="8">
    <location>
        <begin position="67"/>
        <end position="275"/>
    </location>
</feature>
<feature type="transmembrane region" description="Helical" evidence="7">
    <location>
        <begin position="70"/>
        <end position="93"/>
    </location>
</feature>
<accession>A0ABP6PW96</accession>
<dbReference type="InterPro" id="IPR000515">
    <property type="entry name" value="MetI-like"/>
</dbReference>
<comment type="caution">
    <text evidence="9">The sequence shown here is derived from an EMBL/GenBank/DDBJ whole genome shotgun (WGS) entry which is preliminary data.</text>
</comment>
<dbReference type="SUPFAM" id="SSF161098">
    <property type="entry name" value="MetI-like"/>
    <property type="match status" value="1"/>
</dbReference>
<evidence type="ECO:0000256" key="7">
    <source>
        <dbReference type="RuleBase" id="RU363032"/>
    </source>
</evidence>
<dbReference type="Gene3D" id="1.10.3720.10">
    <property type="entry name" value="MetI-like"/>
    <property type="match status" value="1"/>
</dbReference>
<dbReference type="CDD" id="cd06261">
    <property type="entry name" value="TM_PBP2"/>
    <property type="match status" value="1"/>
</dbReference>
<evidence type="ECO:0000256" key="6">
    <source>
        <dbReference type="ARBA" id="ARBA00023136"/>
    </source>
</evidence>
<feature type="transmembrane region" description="Helical" evidence="7">
    <location>
        <begin position="201"/>
        <end position="221"/>
    </location>
</feature>
<comment type="subcellular location">
    <subcellularLocation>
        <location evidence="1 7">Cell membrane</location>
        <topology evidence="1 7">Multi-pass membrane protein</topology>
    </subcellularLocation>
</comment>
<dbReference type="InterPro" id="IPR035906">
    <property type="entry name" value="MetI-like_sf"/>
</dbReference>
<keyword evidence="10" id="KW-1185">Reference proteome</keyword>
<gene>
    <name evidence="9" type="ORF">GCM10010468_01590</name>
</gene>
<evidence type="ECO:0000313" key="9">
    <source>
        <dbReference type="EMBL" id="GAA3192685.1"/>
    </source>
</evidence>
<name>A0ABP6PW96_9ACTN</name>
<feature type="transmembrane region" description="Helical" evidence="7">
    <location>
        <begin position="254"/>
        <end position="276"/>
    </location>
</feature>
<dbReference type="EMBL" id="BAAAUV010000001">
    <property type="protein sequence ID" value="GAA3192685.1"/>
    <property type="molecule type" value="Genomic_DNA"/>
</dbReference>
<evidence type="ECO:0000313" key="10">
    <source>
        <dbReference type="Proteomes" id="UP001501237"/>
    </source>
</evidence>